<organism evidence="1">
    <name type="scientific">Arundo donax</name>
    <name type="common">Giant reed</name>
    <name type="synonym">Donax arundinaceus</name>
    <dbReference type="NCBI Taxonomy" id="35708"/>
    <lineage>
        <taxon>Eukaryota</taxon>
        <taxon>Viridiplantae</taxon>
        <taxon>Streptophyta</taxon>
        <taxon>Embryophyta</taxon>
        <taxon>Tracheophyta</taxon>
        <taxon>Spermatophyta</taxon>
        <taxon>Magnoliopsida</taxon>
        <taxon>Liliopsida</taxon>
        <taxon>Poales</taxon>
        <taxon>Poaceae</taxon>
        <taxon>PACMAD clade</taxon>
        <taxon>Arundinoideae</taxon>
        <taxon>Arundineae</taxon>
        <taxon>Arundo</taxon>
    </lineage>
</organism>
<reference evidence="1" key="1">
    <citation type="submission" date="2014-09" db="EMBL/GenBank/DDBJ databases">
        <authorList>
            <person name="Magalhaes I.L.F."/>
            <person name="Oliveira U."/>
            <person name="Santos F.R."/>
            <person name="Vidigal T.H.D.A."/>
            <person name="Brescovit A.D."/>
            <person name="Santos A.J."/>
        </authorList>
    </citation>
    <scope>NUCLEOTIDE SEQUENCE</scope>
    <source>
        <tissue evidence="1">Shoot tissue taken approximately 20 cm above the soil surface</tissue>
    </source>
</reference>
<accession>A0A0A9BDH2</accession>
<protein>
    <submittedName>
        <fullName evidence="1">Uncharacterized protein</fullName>
    </submittedName>
</protein>
<name>A0A0A9BDH2_ARUDO</name>
<evidence type="ECO:0000313" key="1">
    <source>
        <dbReference type="EMBL" id="JAD59285.1"/>
    </source>
</evidence>
<dbReference type="EMBL" id="GBRH01238610">
    <property type="protein sequence ID" value="JAD59285.1"/>
    <property type="molecule type" value="Transcribed_RNA"/>
</dbReference>
<dbReference type="AlphaFoldDB" id="A0A0A9BDH2"/>
<reference evidence="1" key="2">
    <citation type="journal article" date="2015" name="Data Brief">
        <title>Shoot transcriptome of the giant reed, Arundo donax.</title>
        <authorList>
            <person name="Barrero R.A."/>
            <person name="Guerrero F.D."/>
            <person name="Moolhuijzen P."/>
            <person name="Goolsby J.A."/>
            <person name="Tidwell J."/>
            <person name="Bellgard S.E."/>
            <person name="Bellgard M.I."/>
        </authorList>
    </citation>
    <scope>NUCLEOTIDE SEQUENCE</scope>
    <source>
        <tissue evidence="1">Shoot tissue taken approximately 20 cm above the soil surface</tissue>
    </source>
</reference>
<proteinExistence type="predicted"/>
<sequence length="31" mass="3450">MCGINNYPKLLCANSSGFMMFLYSLICNSLT</sequence>